<dbReference type="InterPro" id="IPR050216">
    <property type="entry name" value="LRR_domain-containing"/>
</dbReference>
<evidence type="ECO:0000313" key="5">
    <source>
        <dbReference type="Ensembl" id="ENSHCOP00000017202.1"/>
    </source>
</evidence>
<dbReference type="OMA" id="AYMERYT"/>
<feature type="domain" description="Disease resistance R13L4/SHOC-2-like LRR" evidence="4">
    <location>
        <begin position="57"/>
        <end position="132"/>
    </location>
</feature>
<dbReference type="PANTHER" id="PTHR48051">
    <property type="match status" value="1"/>
</dbReference>
<dbReference type="GO" id="GO:0005737">
    <property type="term" value="C:cytoplasm"/>
    <property type="evidence" value="ECO:0007669"/>
    <property type="project" value="TreeGrafter"/>
</dbReference>
<sequence>MGNSALKSHLETSQKTGVFQLTGKGLPEFPEELQRLTANLRTVDLSDNKLESLPPSIGNYAQLRSLTLNANRLGGLPDEIGKLKKLETLSLSSNRIQHLPPTMDQLKALRTLILAGNRISEFPTGLGGLRHLDLLDLSRNQIQRVPPEVSELQVIEINLNQNQISLLSADVSRCPRLKVLRVEENCLDLAAIPLSILNESQVSLFSVEGNLFEVKSLRDLEGYDKVRTLRRES</sequence>
<dbReference type="Ensembl" id="ENSHCOT00000014390.1">
    <property type="protein sequence ID" value="ENSHCOP00000017202.1"/>
    <property type="gene ID" value="ENSHCOG00000021145.1"/>
</dbReference>
<accession>A0A3Q2YUB9</accession>
<dbReference type="FunFam" id="3.80.10.10:FF:000230">
    <property type="entry name" value="Leucine-rich repeat-containing protein 57"/>
    <property type="match status" value="1"/>
</dbReference>
<dbReference type="Gene3D" id="3.80.10.10">
    <property type="entry name" value="Ribonuclease Inhibitor"/>
    <property type="match status" value="1"/>
</dbReference>
<dbReference type="STRING" id="109280.ENSHCOP00000017202"/>
<name>A0A3Q2YUB9_HIPCM</name>
<keyword evidence="2" id="KW-0677">Repeat</keyword>
<keyword evidence="6" id="KW-1185">Reference proteome</keyword>
<protein>
    <recommendedName>
        <fullName evidence="3">Leucine-rich repeat-containing protein 57</fullName>
    </recommendedName>
</protein>
<dbReference type="InterPro" id="IPR055414">
    <property type="entry name" value="LRR_R13L4/SHOC2-like"/>
</dbReference>
<dbReference type="Proteomes" id="UP000264820">
    <property type="component" value="Unplaced"/>
</dbReference>
<dbReference type="Pfam" id="PF23598">
    <property type="entry name" value="LRR_14"/>
    <property type="match status" value="1"/>
</dbReference>
<reference evidence="5" key="1">
    <citation type="submission" date="2025-08" db="UniProtKB">
        <authorList>
            <consortium name="Ensembl"/>
        </authorList>
    </citation>
    <scope>IDENTIFICATION</scope>
</reference>
<dbReference type="SMART" id="SM00369">
    <property type="entry name" value="LRR_TYP"/>
    <property type="match status" value="5"/>
</dbReference>
<dbReference type="PROSITE" id="PS51450">
    <property type="entry name" value="LRR"/>
    <property type="match status" value="3"/>
</dbReference>
<dbReference type="FunFam" id="3.80.10.10:FF:000458">
    <property type="entry name" value="Leucine rich repeat containing 57"/>
    <property type="match status" value="1"/>
</dbReference>
<dbReference type="PANTHER" id="PTHR48051:SF1">
    <property type="entry name" value="RAS SUPPRESSOR PROTEIN 1"/>
    <property type="match status" value="1"/>
</dbReference>
<proteinExistence type="predicted"/>
<evidence type="ECO:0000256" key="3">
    <source>
        <dbReference type="ARBA" id="ARBA00071423"/>
    </source>
</evidence>
<dbReference type="SUPFAM" id="SSF52058">
    <property type="entry name" value="L domain-like"/>
    <property type="match status" value="1"/>
</dbReference>
<dbReference type="PRINTS" id="PR00019">
    <property type="entry name" value="LEURICHRPT"/>
</dbReference>
<dbReference type="InterPro" id="IPR003591">
    <property type="entry name" value="Leu-rich_rpt_typical-subtyp"/>
</dbReference>
<dbReference type="GeneTree" id="ENSGT00940000157393"/>
<reference evidence="5" key="2">
    <citation type="submission" date="2025-09" db="UniProtKB">
        <authorList>
            <consortium name="Ensembl"/>
        </authorList>
    </citation>
    <scope>IDENTIFICATION</scope>
</reference>
<dbReference type="InterPro" id="IPR032675">
    <property type="entry name" value="LRR_dom_sf"/>
</dbReference>
<organism evidence="5 6">
    <name type="scientific">Hippocampus comes</name>
    <name type="common">Tiger tail seahorse</name>
    <dbReference type="NCBI Taxonomy" id="109280"/>
    <lineage>
        <taxon>Eukaryota</taxon>
        <taxon>Metazoa</taxon>
        <taxon>Chordata</taxon>
        <taxon>Craniata</taxon>
        <taxon>Vertebrata</taxon>
        <taxon>Euteleostomi</taxon>
        <taxon>Actinopterygii</taxon>
        <taxon>Neopterygii</taxon>
        <taxon>Teleostei</taxon>
        <taxon>Neoteleostei</taxon>
        <taxon>Acanthomorphata</taxon>
        <taxon>Syngnathiaria</taxon>
        <taxon>Syngnathiformes</taxon>
        <taxon>Syngnathoidei</taxon>
        <taxon>Syngnathidae</taxon>
        <taxon>Hippocampus</taxon>
    </lineage>
</organism>
<evidence type="ECO:0000256" key="1">
    <source>
        <dbReference type="ARBA" id="ARBA00022614"/>
    </source>
</evidence>
<evidence type="ECO:0000256" key="2">
    <source>
        <dbReference type="ARBA" id="ARBA00022737"/>
    </source>
</evidence>
<evidence type="ECO:0000313" key="6">
    <source>
        <dbReference type="Proteomes" id="UP000264820"/>
    </source>
</evidence>
<dbReference type="InterPro" id="IPR001611">
    <property type="entry name" value="Leu-rich_rpt"/>
</dbReference>
<keyword evidence="1" id="KW-0433">Leucine-rich repeat</keyword>
<evidence type="ECO:0000259" key="4">
    <source>
        <dbReference type="Pfam" id="PF23598"/>
    </source>
</evidence>
<dbReference type="AlphaFoldDB" id="A0A3Q2YUB9"/>